<reference evidence="3 4" key="1">
    <citation type="submission" date="2018-08" db="EMBL/GenBank/DDBJ databases">
        <title>Genomic investigation of the strawberry pathogen Phytophthora fragariae indicates pathogenicity is determined by transcriptional variation in three key races.</title>
        <authorList>
            <person name="Adams T.M."/>
            <person name="Armitage A.D."/>
            <person name="Sobczyk M.K."/>
            <person name="Bates H.J."/>
            <person name="Dunwell J.M."/>
            <person name="Nellist C.F."/>
            <person name="Harrison R.J."/>
        </authorList>
    </citation>
    <scope>NUCLEOTIDE SEQUENCE [LARGE SCALE GENOMIC DNA]</scope>
    <source>
        <strain evidence="3 4">SCRP333</strain>
    </source>
</reference>
<accession>A0A6A4FJV8</accession>
<evidence type="ECO:0000313" key="3">
    <source>
        <dbReference type="EMBL" id="KAE9346427.1"/>
    </source>
</evidence>
<dbReference type="Proteomes" id="UP000434957">
    <property type="component" value="Unassembled WGS sequence"/>
</dbReference>
<comment type="caution">
    <text evidence="3">The sequence shown here is derived from an EMBL/GenBank/DDBJ whole genome shotgun (WGS) entry which is preliminary data.</text>
</comment>
<gene>
    <name evidence="3" type="ORF">PR003_g7433</name>
</gene>
<protein>
    <submittedName>
        <fullName evidence="3">Uncharacterized protein</fullName>
    </submittedName>
</protein>
<evidence type="ECO:0000256" key="1">
    <source>
        <dbReference type="SAM" id="Coils"/>
    </source>
</evidence>
<name>A0A6A4FJV8_9STRA</name>
<dbReference type="EMBL" id="QXFT01000350">
    <property type="protein sequence ID" value="KAE9346427.1"/>
    <property type="molecule type" value="Genomic_DNA"/>
</dbReference>
<feature type="coiled-coil region" evidence="1">
    <location>
        <begin position="122"/>
        <end position="191"/>
    </location>
</feature>
<feature type="compositionally biased region" description="Low complexity" evidence="2">
    <location>
        <begin position="402"/>
        <end position="411"/>
    </location>
</feature>
<dbReference type="AlphaFoldDB" id="A0A6A4FJV8"/>
<feature type="compositionally biased region" description="Polar residues" evidence="2">
    <location>
        <begin position="1"/>
        <end position="13"/>
    </location>
</feature>
<organism evidence="3 4">
    <name type="scientific">Phytophthora rubi</name>
    <dbReference type="NCBI Taxonomy" id="129364"/>
    <lineage>
        <taxon>Eukaryota</taxon>
        <taxon>Sar</taxon>
        <taxon>Stramenopiles</taxon>
        <taxon>Oomycota</taxon>
        <taxon>Peronosporomycetes</taxon>
        <taxon>Peronosporales</taxon>
        <taxon>Peronosporaceae</taxon>
        <taxon>Phytophthora</taxon>
    </lineage>
</organism>
<feature type="region of interest" description="Disordered" evidence="2">
    <location>
        <begin position="1"/>
        <end position="20"/>
    </location>
</feature>
<evidence type="ECO:0000313" key="4">
    <source>
        <dbReference type="Proteomes" id="UP000434957"/>
    </source>
</evidence>
<feature type="region of interest" description="Disordered" evidence="2">
    <location>
        <begin position="98"/>
        <end position="120"/>
    </location>
</feature>
<feature type="region of interest" description="Disordered" evidence="2">
    <location>
        <begin position="344"/>
        <end position="427"/>
    </location>
</feature>
<sequence>MVSSSCSPGSLTRSPPAEATADKLRRLNSTLRGRLANANSDLQAAASSRDVAVDHQHRLSRTLLRQTHGLRALERRYGAQQEEVGRLRAEIESLQWSEDSSVATGPERRQLGVPTSATSTDLHDLESRLDQAISERDTLQDQSDHRAEEVRLAGVKIELLQEEQNHLNRERENAEHELLLTETSLASLAQERDDTQAAAVRAGDQMGTMKEYLQAYQCLHRESSAEFNRLRATHAASTDDLIRTVRERNTARADADRLRGDVSDLHLQHSDRVLQREQEAACRTRDQVQQECDALRRDLDAARRKLTMVAAAVGTTSAADAGTSDPAAVLHSLCDMPVNFSAQDSLADPQGRASSGPDVAVPLPCSKRPRSPPASSESSPAPPAKHRATPLSSEGDDDRGSKPSAGSGSSPVDLTQDDGHLADDDRGGLTLVMQIRIRMPVPDPSPRADHTA</sequence>
<keyword evidence="1" id="KW-0175">Coiled coil</keyword>
<proteinExistence type="predicted"/>
<keyword evidence="4" id="KW-1185">Reference proteome</keyword>
<feature type="compositionally biased region" description="Basic and acidic residues" evidence="2">
    <location>
        <begin position="417"/>
        <end position="427"/>
    </location>
</feature>
<evidence type="ECO:0000256" key="2">
    <source>
        <dbReference type="SAM" id="MobiDB-lite"/>
    </source>
</evidence>